<feature type="compositionally biased region" description="Low complexity" evidence="1">
    <location>
        <begin position="1"/>
        <end position="13"/>
    </location>
</feature>
<keyword evidence="4" id="KW-1185">Reference proteome</keyword>
<dbReference type="RefSeq" id="WP_071470481.1">
    <property type="nucleotide sequence ID" value="NZ_MEHT01000044.1"/>
</dbReference>
<dbReference type="InterPro" id="IPR019301">
    <property type="entry name" value="Flagellar_prot_FlgJ_N"/>
</dbReference>
<evidence type="ECO:0000313" key="3">
    <source>
        <dbReference type="EMBL" id="PZX47218.1"/>
    </source>
</evidence>
<dbReference type="Proteomes" id="UP000249364">
    <property type="component" value="Unassembled WGS sequence"/>
</dbReference>
<dbReference type="AlphaFoldDB" id="A0A2W7QF97"/>
<organism evidence="3 4">
    <name type="scientific">Roseinatronobacter thiooxidans</name>
    <dbReference type="NCBI Taxonomy" id="121821"/>
    <lineage>
        <taxon>Bacteria</taxon>
        <taxon>Pseudomonadati</taxon>
        <taxon>Pseudomonadota</taxon>
        <taxon>Alphaproteobacteria</taxon>
        <taxon>Rhodobacterales</taxon>
        <taxon>Paracoccaceae</taxon>
        <taxon>Roseinatronobacter</taxon>
    </lineage>
</organism>
<feature type="region of interest" description="Disordered" evidence="1">
    <location>
        <begin position="1"/>
        <end position="22"/>
    </location>
</feature>
<dbReference type="STRING" id="121821.GCA_001870675_02710"/>
<evidence type="ECO:0000256" key="1">
    <source>
        <dbReference type="SAM" id="MobiDB-lite"/>
    </source>
</evidence>
<name>A0A2W7QF97_9RHOB</name>
<dbReference type="Pfam" id="PF10135">
    <property type="entry name" value="Rod-binding"/>
    <property type="match status" value="1"/>
</dbReference>
<feature type="domain" description="Flagellar protein FlgJ N-terminal" evidence="2">
    <location>
        <begin position="47"/>
        <end position="86"/>
    </location>
</feature>
<reference evidence="3 4" key="1">
    <citation type="submission" date="2018-06" db="EMBL/GenBank/DDBJ databases">
        <title>Genomic Encyclopedia of Archaeal and Bacterial Type Strains, Phase II (KMG-II): from individual species to whole genera.</title>
        <authorList>
            <person name="Goeker M."/>
        </authorList>
    </citation>
    <scope>NUCLEOTIDE SEQUENCE [LARGE SCALE GENOMIC DNA]</scope>
    <source>
        <strain evidence="3 4">DSM 13087</strain>
    </source>
</reference>
<evidence type="ECO:0000259" key="2">
    <source>
        <dbReference type="Pfam" id="PF10135"/>
    </source>
</evidence>
<comment type="caution">
    <text evidence="3">The sequence shown here is derived from an EMBL/GenBank/DDBJ whole genome shotgun (WGS) entry which is preliminary data.</text>
</comment>
<proteinExistence type="predicted"/>
<evidence type="ECO:0000313" key="4">
    <source>
        <dbReference type="Proteomes" id="UP000249364"/>
    </source>
</evidence>
<gene>
    <name evidence="3" type="ORF">LY56_00513</name>
</gene>
<protein>
    <submittedName>
        <fullName evidence="3">Rod binding protein</fullName>
    </submittedName>
</protein>
<dbReference type="OrthoDB" id="7690273at2"/>
<dbReference type="EMBL" id="QKZQ01000002">
    <property type="protein sequence ID" value="PZX47218.1"/>
    <property type="molecule type" value="Genomic_DNA"/>
</dbReference>
<accession>A0A2W7QF97</accession>
<sequence length="98" mass="9804">MHISPAPLHAAPAVPAPSRPTALAHAAQEFEAAILTEVLLAAGAGKTETQFAGGIGEDQFASLLVNAQARAMSAAGGIGLAEIVLRGLLAQDTPEQAP</sequence>